<keyword evidence="3" id="KW-1185">Reference proteome</keyword>
<protein>
    <recommendedName>
        <fullName evidence="4">Reverse transcriptase Ty1/copia-type domain-containing protein</fullName>
    </recommendedName>
</protein>
<feature type="transmembrane region" description="Helical" evidence="1">
    <location>
        <begin position="84"/>
        <end position="103"/>
    </location>
</feature>
<keyword evidence="1" id="KW-1133">Transmembrane helix</keyword>
<keyword evidence="1" id="KW-0472">Membrane</keyword>
<evidence type="ECO:0008006" key="4">
    <source>
        <dbReference type="Google" id="ProtNLM"/>
    </source>
</evidence>
<sequence>MYKVHCDFGNERLGMICGWMDLYAHSDVPGLKQILKSVKSLKLVMPLTVAERKIILICGNRIGQIGISRETREKKALSNQKTTGSVYMIAIISLYYLGMEIIAEENRIRRSQSAYVRKLLEKFNMVDSTVFVTVVQCNHQK</sequence>
<evidence type="ECO:0000256" key="1">
    <source>
        <dbReference type="SAM" id="Phobius"/>
    </source>
</evidence>
<dbReference type="Proteomes" id="UP000092460">
    <property type="component" value="Unassembled WGS sequence"/>
</dbReference>
<evidence type="ECO:0000313" key="2">
    <source>
        <dbReference type="EnsemblMetazoa" id="GPPI016762-PA"/>
    </source>
</evidence>
<name>A0A1B0B2F6_9MUSC</name>
<dbReference type="EnsemblMetazoa" id="GPPI016762-RA">
    <property type="protein sequence ID" value="GPPI016762-PA"/>
    <property type="gene ID" value="GPPI016762"/>
</dbReference>
<dbReference type="EMBL" id="JXJN01007622">
    <property type="status" value="NOT_ANNOTATED_CDS"/>
    <property type="molecule type" value="Genomic_DNA"/>
</dbReference>
<proteinExistence type="predicted"/>
<reference evidence="3" key="1">
    <citation type="submission" date="2015-01" db="EMBL/GenBank/DDBJ databases">
        <authorList>
            <person name="Aksoy S."/>
            <person name="Warren W."/>
            <person name="Wilson R.K."/>
        </authorList>
    </citation>
    <scope>NUCLEOTIDE SEQUENCE [LARGE SCALE GENOMIC DNA]</scope>
    <source>
        <strain evidence="3">IAEA</strain>
    </source>
</reference>
<reference evidence="2" key="2">
    <citation type="submission" date="2020-05" db="UniProtKB">
        <authorList>
            <consortium name="EnsemblMetazoa"/>
        </authorList>
    </citation>
    <scope>IDENTIFICATION</scope>
    <source>
        <strain evidence="2">IAEA</strain>
    </source>
</reference>
<dbReference type="EMBL" id="JXJN01007621">
    <property type="status" value="NOT_ANNOTATED_CDS"/>
    <property type="molecule type" value="Genomic_DNA"/>
</dbReference>
<accession>A0A1B0B2F6</accession>
<keyword evidence="1" id="KW-0812">Transmembrane</keyword>
<evidence type="ECO:0000313" key="3">
    <source>
        <dbReference type="Proteomes" id="UP000092460"/>
    </source>
</evidence>
<dbReference type="AlphaFoldDB" id="A0A1B0B2F6"/>
<organism evidence="2 3">
    <name type="scientific">Glossina palpalis gambiensis</name>
    <dbReference type="NCBI Taxonomy" id="67801"/>
    <lineage>
        <taxon>Eukaryota</taxon>
        <taxon>Metazoa</taxon>
        <taxon>Ecdysozoa</taxon>
        <taxon>Arthropoda</taxon>
        <taxon>Hexapoda</taxon>
        <taxon>Insecta</taxon>
        <taxon>Pterygota</taxon>
        <taxon>Neoptera</taxon>
        <taxon>Endopterygota</taxon>
        <taxon>Diptera</taxon>
        <taxon>Brachycera</taxon>
        <taxon>Muscomorpha</taxon>
        <taxon>Hippoboscoidea</taxon>
        <taxon>Glossinidae</taxon>
        <taxon>Glossina</taxon>
    </lineage>
</organism>
<dbReference type="VEuPathDB" id="VectorBase:GPPI016762"/>